<feature type="transmembrane region" description="Helical" evidence="1">
    <location>
        <begin position="222"/>
        <end position="241"/>
    </location>
</feature>
<feature type="transmembrane region" description="Helical" evidence="1">
    <location>
        <begin position="77"/>
        <end position="97"/>
    </location>
</feature>
<evidence type="ECO:0000313" key="3">
    <source>
        <dbReference type="Proteomes" id="UP000223596"/>
    </source>
</evidence>
<evidence type="ECO:0008006" key="4">
    <source>
        <dbReference type="Google" id="ProtNLM"/>
    </source>
</evidence>
<protein>
    <recommendedName>
        <fullName evidence="4">YYY membrane protein</fullName>
    </recommendedName>
</protein>
<feature type="transmembrane region" description="Helical" evidence="1">
    <location>
        <begin position="247"/>
        <end position="266"/>
    </location>
</feature>
<reference evidence="2 3" key="1">
    <citation type="submission" date="2017-09" db="EMBL/GenBank/DDBJ databases">
        <title>Evaluation of Pacific Biosciences Sequencing Technology to Finishing C. thermocellum Genome Sequences.</title>
        <authorList>
            <person name="Brown S."/>
        </authorList>
    </citation>
    <scope>NUCLEOTIDE SEQUENCE [LARGE SCALE GENOMIC DNA]</scope>
    <source>
        <strain evidence="2 3">AD2</strain>
    </source>
</reference>
<dbReference type="Proteomes" id="UP000223596">
    <property type="component" value="Unassembled WGS sequence"/>
</dbReference>
<proteinExistence type="predicted"/>
<feature type="transmembrane region" description="Helical" evidence="1">
    <location>
        <begin position="5"/>
        <end position="26"/>
    </location>
</feature>
<accession>A0AB36TKN1</accession>
<feature type="transmembrane region" description="Helical" evidence="1">
    <location>
        <begin position="515"/>
        <end position="533"/>
    </location>
</feature>
<keyword evidence="1" id="KW-0812">Transmembrane</keyword>
<comment type="caution">
    <text evidence="2">The sequence shown here is derived from an EMBL/GenBank/DDBJ whole genome shotgun (WGS) entry which is preliminary data.</text>
</comment>
<gene>
    <name evidence="2" type="ORF">M972_112930</name>
</gene>
<organism evidence="2 3">
    <name type="scientific">Acetivibrio thermocellus AD2</name>
    <dbReference type="NCBI Taxonomy" id="1138384"/>
    <lineage>
        <taxon>Bacteria</taxon>
        <taxon>Bacillati</taxon>
        <taxon>Bacillota</taxon>
        <taxon>Clostridia</taxon>
        <taxon>Eubacteriales</taxon>
        <taxon>Oscillospiraceae</taxon>
        <taxon>Acetivibrio</taxon>
    </lineage>
</organism>
<evidence type="ECO:0000313" key="2">
    <source>
        <dbReference type="EMBL" id="PFH04106.1"/>
    </source>
</evidence>
<dbReference type="RefSeq" id="WP_003516875.1">
    <property type="nucleotide sequence ID" value="NZ_CP013828.1"/>
</dbReference>
<feature type="transmembrane region" description="Helical" evidence="1">
    <location>
        <begin position="46"/>
        <end position="70"/>
    </location>
</feature>
<dbReference type="EMBL" id="PDBW01000001">
    <property type="protein sequence ID" value="PFH04106.1"/>
    <property type="molecule type" value="Genomic_DNA"/>
</dbReference>
<evidence type="ECO:0000256" key="1">
    <source>
        <dbReference type="SAM" id="Phobius"/>
    </source>
</evidence>
<feature type="transmembrane region" description="Helical" evidence="1">
    <location>
        <begin position="553"/>
        <end position="570"/>
    </location>
</feature>
<feature type="transmembrane region" description="Helical" evidence="1">
    <location>
        <begin position="634"/>
        <end position="652"/>
    </location>
</feature>
<sequence length="789" mass="89542">MLGLLYIAVSWISGYLILKQLLPSIFDFTKSLSLTGKQVKLPAWMVTLPASFLTGTLLMTWTTYISAYLFRTTGEPMLYGNMTSFLIFSFIIIFFIAKDGTDIPALFKSLKSVVSKIKDNSFLKSNVIEIAYVLAFLSIWTFLVIGSFNIKDGVMRIGWSVSSDFSTHLAVIRSFSYGSNFPSGYPHFADGNMRYHFMFMFLAGNLEFLGLRLDWAFNLPSILSIVSFLMLLYSFAVLLLGEKIIGVVTGILFFFRSSFAFFTFITGKPSIKEALKELKNLKEHIGNTLNEEWGLYAQKVYVNQRHLPFVLGIMMLVLIVILPLFIKMMTSIGELYQERVKKSDEEQMPDENKDSESFWKSYVKEFIFSKNAWIPESIFTSVVLGVILGLSSFWNGAVVIAALLVLFVMAVFSKHRLQYLIMASITVVLAYCQTQFFVKSGGSVVSPSIYIGFLANTNGLEQDLSRYFANNGLWATLEHFFKLIPYVTAFYIELLGLLPFIVAINLLSRNSKYKYHISLLFIAVTQVIGYFFIKYKLDSDDKIINKQLFTGSMLFALLLVVFACMAYMFYENSPVPRGTRALILAFSTPIIFASSVKLTLGVDINHKYVIIGSILVNIFVASFIFFLFKVKKPFATLVAVLVSVMITITGFADLKVLYNLNNSYVTINCDDPLLVKVKNDTGKDEIFLTDNYHLHPLLLSGRKIFCGWPYFVASAGYDWDLRNDIRRRILTATDQNTLKKLVEENNISYIVIDNGLRNSQGFTVNEELIRNTFSVFYDDGVDVVIYKTH</sequence>
<feature type="transmembrane region" description="Helical" evidence="1">
    <location>
        <begin position="483"/>
        <end position="508"/>
    </location>
</feature>
<feature type="transmembrane region" description="Helical" evidence="1">
    <location>
        <begin position="582"/>
        <end position="602"/>
    </location>
</feature>
<keyword evidence="1" id="KW-1133">Transmembrane helix</keyword>
<keyword evidence="1" id="KW-0472">Membrane</keyword>
<feature type="transmembrane region" description="Helical" evidence="1">
    <location>
        <begin position="419"/>
        <end position="438"/>
    </location>
</feature>
<feature type="transmembrane region" description="Helical" evidence="1">
    <location>
        <begin position="608"/>
        <end position="627"/>
    </location>
</feature>
<name>A0AB36TKN1_ACETH</name>
<dbReference type="AlphaFoldDB" id="A0AB36TKN1"/>
<feature type="transmembrane region" description="Helical" evidence="1">
    <location>
        <begin position="393"/>
        <end position="412"/>
    </location>
</feature>
<feature type="transmembrane region" description="Helical" evidence="1">
    <location>
        <begin position="130"/>
        <end position="150"/>
    </location>
</feature>
<feature type="transmembrane region" description="Helical" evidence="1">
    <location>
        <begin position="307"/>
        <end position="326"/>
    </location>
</feature>